<evidence type="ECO:0000256" key="1">
    <source>
        <dbReference type="SAM" id="Phobius"/>
    </source>
</evidence>
<keyword evidence="1" id="KW-1133">Transmembrane helix</keyword>
<evidence type="ECO:0000259" key="2">
    <source>
        <dbReference type="Pfam" id="PF11127"/>
    </source>
</evidence>
<feature type="transmembrane region" description="Helical" evidence="1">
    <location>
        <begin position="12"/>
        <end position="30"/>
    </location>
</feature>
<accession>A0A9D7XES6</accession>
<keyword evidence="1" id="KW-0472">Membrane</keyword>
<dbReference type="InterPro" id="IPR021309">
    <property type="entry name" value="YgaP-like_TM"/>
</dbReference>
<proteinExistence type="predicted"/>
<protein>
    <submittedName>
        <fullName evidence="3">DUF2892 domain-containing protein</fullName>
    </submittedName>
</protein>
<evidence type="ECO:0000313" key="4">
    <source>
        <dbReference type="Proteomes" id="UP000808349"/>
    </source>
</evidence>
<evidence type="ECO:0000313" key="3">
    <source>
        <dbReference type="EMBL" id="MBK9717926.1"/>
    </source>
</evidence>
<dbReference type="Pfam" id="PF11127">
    <property type="entry name" value="YgaP-like_TM"/>
    <property type="match status" value="1"/>
</dbReference>
<feature type="transmembrane region" description="Helical" evidence="1">
    <location>
        <begin position="36"/>
        <end position="57"/>
    </location>
</feature>
<dbReference type="Proteomes" id="UP000808349">
    <property type="component" value="Unassembled WGS sequence"/>
</dbReference>
<gene>
    <name evidence="3" type="ORF">IPO85_10490</name>
</gene>
<feature type="domain" description="Inner membrane protein YgaP-like transmembrane" evidence="2">
    <location>
        <begin position="1"/>
        <end position="66"/>
    </location>
</feature>
<dbReference type="AlphaFoldDB" id="A0A9D7XES6"/>
<reference evidence="3 4" key="1">
    <citation type="submission" date="2020-10" db="EMBL/GenBank/DDBJ databases">
        <title>Connecting structure to function with the recovery of over 1000 high-quality activated sludge metagenome-assembled genomes encoding full-length rRNA genes using long-read sequencing.</title>
        <authorList>
            <person name="Singleton C.M."/>
            <person name="Petriglieri F."/>
            <person name="Kristensen J.M."/>
            <person name="Kirkegaard R.H."/>
            <person name="Michaelsen T.Y."/>
            <person name="Andersen M.H."/>
            <person name="Karst S.M."/>
            <person name="Dueholm M.S."/>
            <person name="Nielsen P.H."/>
            <person name="Albertsen M."/>
        </authorList>
    </citation>
    <scope>NUCLEOTIDE SEQUENCE [LARGE SCALE GENOMIC DNA]</scope>
    <source>
        <strain evidence="3">Ribe_18-Q3-R11-54_BAT3C.373</strain>
    </source>
</reference>
<organism evidence="3 4">
    <name type="scientific">Candidatus Defluviibacterium haderslevense</name>
    <dbReference type="NCBI Taxonomy" id="2981993"/>
    <lineage>
        <taxon>Bacteria</taxon>
        <taxon>Pseudomonadati</taxon>
        <taxon>Bacteroidota</taxon>
        <taxon>Saprospiria</taxon>
        <taxon>Saprospirales</taxon>
        <taxon>Saprospiraceae</taxon>
        <taxon>Candidatus Defluviibacterium</taxon>
    </lineage>
</organism>
<comment type="caution">
    <text evidence="3">The sequence shown here is derived from an EMBL/GenBank/DDBJ whole genome shotgun (WGS) entry which is preliminary data.</text>
</comment>
<sequence length="67" mass="7389">MKANMGNLDKGIRITIAIVIAILYFTNMISGLTATILLGIALIFILTSFISFCPLYYPFGISTKKKE</sequence>
<dbReference type="EMBL" id="JADKFW010000005">
    <property type="protein sequence ID" value="MBK9717926.1"/>
    <property type="molecule type" value="Genomic_DNA"/>
</dbReference>
<keyword evidence="1" id="KW-0812">Transmembrane</keyword>
<name>A0A9D7XES6_9BACT</name>